<feature type="domain" description="DAHP synthetase I/KDSA" evidence="2">
    <location>
        <begin position="83"/>
        <end position="322"/>
    </location>
</feature>
<dbReference type="SUPFAM" id="SSF51569">
    <property type="entry name" value="Aldolase"/>
    <property type="match status" value="1"/>
</dbReference>
<dbReference type="NCBIfam" id="NF006421">
    <property type="entry name" value="PRK08673.1"/>
    <property type="match status" value="1"/>
</dbReference>
<dbReference type="PANTHER" id="PTHR43018:SF2">
    <property type="entry name" value="PHOSPHO-2-DEHYDRO-3-DEOXYHEPTONATE ALDOLASE"/>
    <property type="match status" value="1"/>
</dbReference>
<comment type="caution">
    <text evidence="4">The sequence shown here is derived from an EMBL/GenBank/DDBJ whole genome shotgun (WGS) entry which is preliminary data.</text>
</comment>
<evidence type="ECO:0000259" key="3">
    <source>
        <dbReference type="Pfam" id="PF18152"/>
    </source>
</evidence>
<dbReference type="NCBIfam" id="NF009239">
    <property type="entry name" value="PRK12595.1"/>
    <property type="match status" value="1"/>
</dbReference>
<name>A0A845LB18_HELGE</name>
<protein>
    <submittedName>
        <fullName evidence="4">3-deoxy-7-phosphoheptulonate synthase</fullName>
        <ecNumber evidence="4">2.5.1.54</ecNumber>
    </submittedName>
</protein>
<accession>A0A845LB18</accession>
<dbReference type="InterPro" id="IPR006218">
    <property type="entry name" value="DAHP1/KDSA"/>
</dbReference>
<dbReference type="GO" id="GO:0003849">
    <property type="term" value="F:3-deoxy-7-phosphoheptulonate synthase activity"/>
    <property type="evidence" value="ECO:0007669"/>
    <property type="project" value="UniProtKB-EC"/>
</dbReference>
<dbReference type="NCBIfam" id="TIGR01361">
    <property type="entry name" value="DAHP_synth_Bsub"/>
    <property type="match status" value="1"/>
</dbReference>
<proteinExistence type="predicted"/>
<dbReference type="GO" id="GO:0016832">
    <property type="term" value="F:aldehyde-lyase activity"/>
    <property type="evidence" value="ECO:0007669"/>
    <property type="project" value="InterPro"/>
</dbReference>
<dbReference type="Pfam" id="PF18152">
    <property type="entry name" value="DAHP_snth_FXD"/>
    <property type="match status" value="1"/>
</dbReference>
<evidence type="ECO:0000256" key="1">
    <source>
        <dbReference type="ARBA" id="ARBA00022679"/>
    </source>
</evidence>
<gene>
    <name evidence="4" type="primary">aroF</name>
    <name evidence="4" type="ORF">GTO89_01495</name>
</gene>
<evidence type="ECO:0000313" key="4">
    <source>
        <dbReference type="EMBL" id="MZP41705.1"/>
    </source>
</evidence>
<dbReference type="OrthoDB" id="9780456at2"/>
<keyword evidence="1 4" id="KW-0808">Transferase</keyword>
<dbReference type="InterPro" id="IPR013785">
    <property type="entry name" value="Aldolase_TIM"/>
</dbReference>
<dbReference type="InterPro" id="IPR052899">
    <property type="entry name" value="Class-I_DAHP_synthase"/>
</dbReference>
<dbReference type="EC" id="2.5.1.54" evidence="4"/>
<dbReference type="Gene3D" id="3.30.70.1140">
    <property type="entry name" value="Phospho-2-dehydro-3-deoxyheptonate aldolase, domain 1"/>
    <property type="match status" value="1"/>
</dbReference>
<feature type="domain" description="DAHP synthase ferredoxin-like" evidence="3">
    <location>
        <begin position="1"/>
        <end position="67"/>
    </location>
</feature>
<dbReference type="EMBL" id="WXEX01000001">
    <property type="protein sequence ID" value="MZP41705.1"/>
    <property type="molecule type" value="Genomic_DNA"/>
</dbReference>
<dbReference type="Pfam" id="PF00793">
    <property type="entry name" value="DAHP_synth_1"/>
    <property type="match status" value="1"/>
</dbReference>
<dbReference type="Gene3D" id="3.20.20.70">
    <property type="entry name" value="Aldolase class I"/>
    <property type="match status" value="1"/>
</dbReference>
<evidence type="ECO:0000259" key="2">
    <source>
        <dbReference type="Pfam" id="PF00793"/>
    </source>
</evidence>
<organism evidence="4 5">
    <name type="scientific">Heliomicrobium gestii</name>
    <name type="common">Heliobacterium gestii</name>
    <dbReference type="NCBI Taxonomy" id="2699"/>
    <lineage>
        <taxon>Bacteria</taxon>
        <taxon>Bacillati</taxon>
        <taxon>Bacillota</taxon>
        <taxon>Clostridia</taxon>
        <taxon>Eubacteriales</taxon>
        <taxon>Heliobacteriaceae</taxon>
        <taxon>Heliomicrobium</taxon>
    </lineage>
</organism>
<dbReference type="RefSeq" id="WP_161260278.1">
    <property type="nucleotide sequence ID" value="NZ_JAFBDC010000001.1"/>
</dbReference>
<dbReference type="AlphaFoldDB" id="A0A845LB18"/>
<sequence length="337" mass="36767">MIIVMSEGATAQQVDAIKQRLEKEGLQIHLSQGVEKTIIGVIGDKSRLSASTLEAQPGVEKVMPVLQPYKLAGRSFRQQDTIIRIGDVAIGGEELQIFAGPCAVESWEQLLESAQAVKAAGAKILRGGAFKPRTSPYAFQGLEEQGLKLLAQAREETGLLICTEVMDTRSIEIIAEYSDILQVGTRNMQNFHLLRELSRVNRPILLKRGLSATIEEWLMAAEYIMAGGNYNVILCERGIRTFETQTRNTLDLSAIPIIKSLSHLPIIVDPSHGTGKRNLVRPMSMASVAAGADGIMVEVHPNPAEALCDGPQSLRPEEFVSLMDDLRRVAGVMGRTA</sequence>
<dbReference type="InterPro" id="IPR006268">
    <property type="entry name" value="DAHP_syn_2"/>
</dbReference>
<reference evidence="4 5" key="1">
    <citation type="submission" date="2020-01" db="EMBL/GenBank/DDBJ databases">
        <title>Whole genome sequence of Heliobacterium gestii DSM 11169.</title>
        <authorList>
            <person name="Kyndt J.A."/>
            <person name="Meyer T.E."/>
        </authorList>
    </citation>
    <scope>NUCLEOTIDE SEQUENCE [LARGE SCALE GENOMIC DNA]</scope>
    <source>
        <strain evidence="4 5">DSM 11169</strain>
    </source>
</reference>
<evidence type="ECO:0000313" key="5">
    <source>
        <dbReference type="Proteomes" id="UP000471031"/>
    </source>
</evidence>
<dbReference type="InterPro" id="IPR041071">
    <property type="entry name" value="DAHP_snth_FXD"/>
</dbReference>
<dbReference type="Proteomes" id="UP000471031">
    <property type="component" value="Unassembled WGS sequence"/>
</dbReference>
<dbReference type="PANTHER" id="PTHR43018">
    <property type="entry name" value="PHOSPHO-2-DEHYDRO-3-DEOXYHEPTONATE ALDOLASE"/>
    <property type="match status" value="1"/>
</dbReference>
<dbReference type="GO" id="GO:0009073">
    <property type="term" value="P:aromatic amino acid family biosynthetic process"/>
    <property type="evidence" value="ECO:0007669"/>
    <property type="project" value="InterPro"/>
</dbReference>
<keyword evidence="5" id="KW-1185">Reference proteome</keyword>